<dbReference type="Gene3D" id="3.10.180.10">
    <property type="entry name" value="2,3-Dihydroxybiphenyl 1,2-Dioxygenase, domain 1"/>
    <property type="match status" value="1"/>
</dbReference>
<dbReference type="PANTHER" id="PTHR35006">
    <property type="entry name" value="GLYOXALASE FAMILY PROTEIN (AFU_ORTHOLOGUE AFUA_5G14830)"/>
    <property type="match status" value="1"/>
</dbReference>
<dbReference type="STRING" id="1122124.GCA_000423165_02389"/>
<evidence type="ECO:0000313" key="2">
    <source>
        <dbReference type="EMBL" id="RUO68994.1"/>
    </source>
</evidence>
<feature type="domain" description="VOC" evidence="1">
    <location>
        <begin position="1"/>
        <end position="126"/>
    </location>
</feature>
<evidence type="ECO:0000313" key="3">
    <source>
        <dbReference type="Proteomes" id="UP000287022"/>
    </source>
</evidence>
<dbReference type="RefSeq" id="WP_026861067.1">
    <property type="nucleotide sequence ID" value="NZ_JAHVIQ010000005.1"/>
</dbReference>
<gene>
    <name evidence="2" type="ORF">CWI80_12250</name>
</gene>
<dbReference type="AlphaFoldDB" id="A0A432YZE8"/>
<proteinExistence type="predicted"/>
<dbReference type="Proteomes" id="UP000287022">
    <property type="component" value="Unassembled WGS sequence"/>
</dbReference>
<keyword evidence="3" id="KW-1185">Reference proteome</keyword>
<dbReference type="PROSITE" id="PS51819">
    <property type="entry name" value="VOC"/>
    <property type="match status" value="1"/>
</dbReference>
<dbReference type="SUPFAM" id="SSF54593">
    <property type="entry name" value="Glyoxalase/Bleomycin resistance protein/Dihydroxybiphenyl dioxygenase"/>
    <property type="match status" value="1"/>
</dbReference>
<sequence length="127" mass="14095">MISYTMVGTNDFNRALKFYEQVMADLGMDVCWKGDGAIAYGKKDDLKVPNFIVGKPFDGEPATVGNGTMTSFWCNDPAHVDKLYRTAIDHGGQSEGEPGYRPQYMEGFYAAYVRDLDGNKLAFVNLS</sequence>
<evidence type="ECO:0000259" key="1">
    <source>
        <dbReference type="PROSITE" id="PS51819"/>
    </source>
</evidence>
<protein>
    <submittedName>
        <fullName evidence="2">VOC family protein</fullName>
    </submittedName>
</protein>
<organism evidence="2 3">
    <name type="scientific">Pseudidiomarina sediminum</name>
    <dbReference type="NCBI Taxonomy" id="431675"/>
    <lineage>
        <taxon>Bacteria</taxon>
        <taxon>Pseudomonadati</taxon>
        <taxon>Pseudomonadota</taxon>
        <taxon>Gammaproteobacteria</taxon>
        <taxon>Alteromonadales</taxon>
        <taxon>Idiomarinaceae</taxon>
        <taxon>Pseudidiomarina</taxon>
    </lineage>
</organism>
<dbReference type="InterPro" id="IPR004360">
    <property type="entry name" value="Glyas_Fos-R_dOase_dom"/>
</dbReference>
<dbReference type="Pfam" id="PF00903">
    <property type="entry name" value="Glyoxalase"/>
    <property type="match status" value="1"/>
</dbReference>
<dbReference type="PANTHER" id="PTHR35006:SF1">
    <property type="entry name" value="BLL2941 PROTEIN"/>
    <property type="match status" value="1"/>
</dbReference>
<dbReference type="InterPro" id="IPR037523">
    <property type="entry name" value="VOC_core"/>
</dbReference>
<dbReference type="EMBL" id="PIQE01000006">
    <property type="protein sequence ID" value="RUO68994.1"/>
    <property type="molecule type" value="Genomic_DNA"/>
</dbReference>
<name>A0A432YZE8_9GAMM</name>
<comment type="caution">
    <text evidence="2">The sequence shown here is derived from an EMBL/GenBank/DDBJ whole genome shotgun (WGS) entry which is preliminary data.</text>
</comment>
<dbReference type="CDD" id="cd07262">
    <property type="entry name" value="VOC_like"/>
    <property type="match status" value="1"/>
</dbReference>
<reference evidence="3" key="1">
    <citation type="journal article" date="2018" name="Front. Microbiol.">
        <title>Genome-Based Analysis Reveals the Taxonomy and Diversity of the Family Idiomarinaceae.</title>
        <authorList>
            <person name="Liu Y."/>
            <person name="Lai Q."/>
            <person name="Shao Z."/>
        </authorList>
    </citation>
    <scope>NUCLEOTIDE SEQUENCE [LARGE SCALE GENOMIC DNA]</scope>
    <source>
        <strain evidence="3">c121</strain>
    </source>
</reference>
<accession>A0A432YZE8</accession>
<dbReference type="InterPro" id="IPR029068">
    <property type="entry name" value="Glyas_Bleomycin-R_OHBP_Dase"/>
</dbReference>